<dbReference type="SUPFAM" id="SSF51269">
    <property type="entry name" value="AFP III-like domain"/>
    <property type="match status" value="1"/>
</dbReference>
<dbReference type="eggNOG" id="COG2089">
    <property type="taxonomic scope" value="Bacteria"/>
</dbReference>
<reference evidence="3" key="2">
    <citation type="submission" date="2011-04" db="EMBL/GenBank/DDBJ databases">
        <title>The complete genome of chromosome of Treponema succinifaciens DSM 2489.</title>
        <authorList>
            <person name="Lucas S."/>
            <person name="Copeland A."/>
            <person name="Lapidus A."/>
            <person name="Bruce D."/>
            <person name="Goodwin L."/>
            <person name="Pitluck S."/>
            <person name="Peters L."/>
            <person name="Kyrpides N."/>
            <person name="Mavromatis K."/>
            <person name="Ivanova N."/>
            <person name="Ovchinnikova G."/>
            <person name="Teshima H."/>
            <person name="Detter J.C."/>
            <person name="Tapia R."/>
            <person name="Han C."/>
            <person name="Land M."/>
            <person name="Hauser L."/>
            <person name="Markowitz V."/>
            <person name="Cheng J.-F."/>
            <person name="Hugenholtz P."/>
            <person name="Woyke T."/>
            <person name="Wu D."/>
            <person name="Gronow S."/>
            <person name="Wellnitz S."/>
            <person name="Brambilla E."/>
            <person name="Klenk H.-P."/>
            <person name="Eisen J.A."/>
        </authorList>
    </citation>
    <scope>NUCLEOTIDE SEQUENCE [LARGE SCALE GENOMIC DNA]</scope>
    <source>
        <strain evidence="3">ATCC 33096 / DSM 2489 / 6091</strain>
    </source>
</reference>
<dbReference type="InterPro" id="IPR036732">
    <property type="entry name" value="AFP_Neu5c_C_sf"/>
</dbReference>
<name>F2NXG9_TRES6</name>
<reference evidence="2 3" key="1">
    <citation type="journal article" date="2011" name="Stand. Genomic Sci.">
        <title>Complete genome sequence of Treponema succinifaciens type strain (6091).</title>
        <authorList>
            <person name="Han C."/>
            <person name="Gronow S."/>
            <person name="Teshima H."/>
            <person name="Lapidus A."/>
            <person name="Nolan M."/>
            <person name="Lucas S."/>
            <person name="Hammon N."/>
            <person name="Deshpande S."/>
            <person name="Cheng J.F."/>
            <person name="Zeytun A."/>
            <person name="Tapia R."/>
            <person name="Goodwin L."/>
            <person name="Pitluck S."/>
            <person name="Liolios K."/>
            <person name="Pagani I."/>
            <person name="Ivanova N."/>
            <person name="Mavromatis K."/>
            <person name="Mikhailova N."/>
            <person name="Huntemann M."/>
            <person name="Pati A."/>
            <person name="Chen A."/>
            <person name="Palaniappan K."/>
            <person name="Land M."/>
            <person name="Hauser L."/>
            <person name="Brambilla E.M."/>
            <person name="Rohde M."/>
            <person name="Goker M."/>
            <person name="Woyke T."/>
            <person name="Bristow J."/>
            <person name="Eisen J.A."/>
            <person name="Markowitz V."/>
            <person name="Hugenholtz P."/>
            <person name="Kyrpides N.C."/>
            <person name="Klenk H.P."/>
            <person name="Detter J.C."/>
        </authorList>
    </citation>
    <scope>NUCLEOTIDE SEQUENCE [LARGE SCALE GENOMIC DNA]</scope>
    <source>
        <strain evidence="3">ATCC 33096 / DSM 2489 / 6091</strain>
    </source>
</reference>
<dbReference type="GO" id="GO:0047444">
    <property type="term" value="F:N-acylneuraminate-9-phosphate synthase activity"/>
    <property type="evidence" value="ECO:0007669"/>
    <property type="project" value="TreeGrafter"/>
</dbReference>
<dbReference type="Gene3D" id="3.90.1210.10">
    <property type="entry name" value="Antifreeze-like/N-acetylneuraminic acid synthase C-terminal domain"/>
    <property type="match status" value="1"/>
</dbReference>
<dbReference type="GeneID" id="302998297"/>
<dbReference type="CDD" id="cd11615">
    <property type="entry name" value="SAF_NeuB_like"/>
    <property type="match status" value="1"/>
</dbReference>
<keyword evidence="3" id="KW-1185">Reference proteome</keyword>
<evidence type="ECO:0000313" key="2">
    <source>
        <dbReference type="EMBL" id="AEB14048.1"/>
    </source>
</evidence>
<dbReference type="Pfam" id="PF03102">
    <property type="entry name" value="NeuB"/>
    <property type="match status" value="1"/>
</dbReference>
<dbReference type="InterPro" id="IPR013785">
    <property type="entry name" value="Aldolase_TIM"/>
</dbReference>
<dbReference type="Pfam" id="PF08666">
    <property type="entry name" value="SAF"/>
    <property type="match status" value="1"/>
</dbReference>
<dbReference type="InterPro" id="IPR006190">
    <property type="entry name" value="SAF_AFP_Neu5Ac"/>
</dbReference>
<dbReference type="Gene3D" id="3.20.20.70">
    <property type="entry name" value="Aldolase class I"/>
    <property type="match status" value="1"/>
</dbReference>
<proteinExistence type="predicted"/>
<dbReference type="RefSeq" id="WP_013701337.1">
    <property type="nucleotide sequence ID" value="NC_015385.1"/>
</dbReference>
<protein>
    <submittedName>
        <fullName evidence="2">N-acetylneuraminic acid synthase domain protein</fullName>
    </submittedName>
</protein>
<dbReference type="EMBL" id="CP002631">
    <property type="protein sequence ID" value="AEB14048.1"/>
    <property type="molecule type" value="Genomic_DNA"/>
</dbReference>
<dbReference type="Proteomes" id="UP000006852">
    <property type="component" value="Chromosome"/>
</dbReference>
<organism evidence="2 3">
    <name type="scientific">Treponema succinifaciens (strain ATCC 33096 / DSM 2489 / 6091)</name>
    <dbReference type="NCBI Taxonomy" id="869209"/>
    <lineage>
        <taxon>Bacteria</taxon>
        <taxon>Pseudomonadati</taxon>
        <taxon>Spirochaetota</taxon>
        <taxon>Spirochaetia</taxon>
        <taxon>Spirochaetales</taxon>
        <taxon>Treponemataceae</taxon>
        <taxon>Treponema</taxon>
    </lineage>
</organism>
<dbReference type="InterPro" id="IPR013974">
    <property type="entry name" value="SAF"/>
</dbReference>
<dbReference type="OrthoDB" id="9814210at2"/>
<dbReference type="InterPro" id="IPR057736">
    <property type="entry name" value="SAF_PseI/NeuA/NeuB"/>
</dbReference>
<dbReference type="AlphaFoldDB" id="F2NXG9"/>
<dbReference type="PANTHER" id="PTHR42966:SF1">
    <property type="entry name" value="SIALIC ACID SYNTHASE"/>
    <property type="match status" value="1"/>
</dbReference>
<dbReference type="PROSITE" id="PS50844">
    <property type="entry name" value="AFP_LIKE"/>
    <property type="match status" value="1"/>
</dbReference>
<sequence>MKIIAEIGTAHAGSLDKAHELIDAAAFAGADCVKFQWVYADEILHPDTGFVNLPGGKTRLYDTFKQLECSSDFYKKCLEYSHKKGLLFACSPFGTKSFEELAKLNPDAIKIASPELNHFPLLHKCADYYQKIPIIISSGVSKLGDIEKAIQIIQNKKEPCANEKSFPDLTLLHCITFYPAPEEQYNIKCVKTLRQIFGIPTGISDHSLDPVLVPVLTVLMGGSIIEKHITLSKKDSGLDDPVALEPEQFAVMVHSVKQAISIQERYKKEGKAVKENLENAAEKEILKQLEYEFPSEKITAALGTGIKRLAPAEEENYGRTNRSLHYMRSLKKGSRIQPDDISVLRTEKILSPGISPEYFSTIEGSILEKEVRSGDGVKWEDFIQR</sequence>
<dbReference type="SUPFAM" id="SSF51569">
    <property type="entry name" value="Aldolase"/>
    <property type="match status" value="1"/>
</dbReference>
<dbReference type="HOGENOM" id="CLU_040465_0_0_12"/>
<dbReference type="PANTHER" id="PTHR42966">
    <property type="entry name" value="N-ACETYLNEURAMINATE SYNTHASE"/>
    <property type="match status" value="1"/>
</dbReference>
<gene>
    <name evidence="2" type="ordered locus">Tresu_1136</name>
</gene>
<evidence type="ECO:0000313" key="3">
    <source>
        <dbReference type="Proteomes" id="UP000006852"/>
    </source>
</evidence>
<feature type="domain" description="AFP-like" evidence="1">
    <location>
        <begin position="323"/>
        <end position="385"/>
    </location>
</feature>
<dbReference type="GO" id="GO:0016051">
    <property type="term" value="P:carbohydrate biosynthetic process"/>
    <property type="evidence" value="ECO:0007669"/>
    <property type="project" value="InterPro"/>
</dbReference>
<dbReference type="InterPro" id="IPR051690">
    <property type="entry name" value="PseI-like"/>
</dbReference>
<accession>F2NXG9</accession>
<dbReference type="KEGG" id="tsu:Tresu_1136"/>
<dbReference type="STRING" id="869209.Tresu_1136"/>
<dbReference type="InterPro" id="IPR013132">
    <property type="entry name" value="PseI/NeuA/B-like_N"/>
</dbReference>
<evidence type="ECO:0000259" key="1">
    <source>
        <dbReference type="PROSITE" id="PS50844"/>
    </source>
</evidence>